<dbReference type="AlphaFoldDB" id="A0A803YGV5"/>
<accession>A0A803YGV5</accession>
<comment type="caution">
    <text evidence="8">Lacks conserved residue(s) required for the propagation of feature annotation.</text>
</comment>
<dbReference type="Proteomes" id="UP000001645">
    <property type="component" value="Chromosome 4"/>
</dbReference>
<dbReference type="PANTHER" id="PTHR24270:SF8">
    <property type="entry name" value="LD11117P-RELATED"/>
    <property type="match status" value="1"/>
</dbReference>
<evidence type="ECO:0000256" key="5">
    <source>
        <dbReference type="ARBA" id="ARBA00022989"/>
    </source>
</evidence>
<reference evidence="9" key="2">
    <citation type="submission" date="2025-08" db="UniProtKB">
        <authorList>
            <consortium name="Ensembl"/>
        </authorList>
    </citation>
    <scope>IDENTIFICATION</scope>
</reference>
<dbReference type="Ensembl" id="ENSMGAT00000037254.1">
    <property type="protein sequence ID" value="ENSMGAP00000031002.1"/>
    <property type="gene ID" value="ENSMGAG00000009271.3"/>
</dbReference>
<dbReference type="PROSITE" id="PS01209">
    <property type="entry name" value="LDLRA_1"/>
    <property type="match status" value="1"/>
</dbReference>
<feature type="disulfide bond" evidence="8">
    <location>
        <begin position="56"/>
        <end position="71"/>
    </location>
</feature>
<feature type="disulfide bond" evidence="8">
    <location>
        <begin position="110"/>
        <end position="125"/>
    </location>
</feature>
<dbReference type="Bgee" id="ENSMGAG00000009271">
    <property type="expression patterns" value="Expressed in ovary and 4 other cell types or tissues"/>
</dbReference>
<evidence type="ECO:0000313" key="10">
    <source>
        <dbReference type="Proteomes" id="UP000001645"/>
    </source>
</evidence>
<evidence type="ECO:0000256" key="4">
    <source>
        <dbReference type="ARBA" id="ARBA00022737"/>
    </source>
</evidence>
<reference evidence="9" key="3">
    <citation type="submission" date="2025-09" db="UniProtKB">
        <authorList>
            <consortium name="Ensembl"/>
        </authorList>
    </citation>
    <scope>IDENTIFICATION</scope>
</reference>
<keyword evidence="4" id="KW-0677">Repeat</keyword>
<keyword evidence="7 8" id="KW-1015">Disulfide bond</keyword>
<evidence type="ECO:0000256" key="6">
    <source>
        <dbReference type="ARBA" id="ARBA00023136"/>
    </source>
</evidence>
<dbReference type="GO" id="GO:0012505">
    <property type="term" value="C:endomembrane system"/>
    <property type="evidence" value="ECO:0007669"/>
    <property type="project" value="UniProtKB-SubCell"/>
</dbReference>
<reference evidence="9 10" key="1">
    <citation type="journal article" date="2010" name="PLoS Biol.">
        <title>Multi-platform next-generation sequencing of the domestic turkey (Meleagris gallopavo): genome assembly and analysis.</title>
        <authorList>
            <person name="Dalloul R.A."/>
            <person name="Long J.A."/>
            <person name="Zimin A.V."/>
            <person name="Aslam L."/>
            <person name="Beal K."/>
            <person name="Blomberg L.A."/>
            <person name="Bouffard P."/>
            <person name="Burt D.W."/>
            <person name="Crasta O."/>
            <person name="Crooijmans R.P."/>
            <person name="Cooper K."/>
            <person name="Coulombe R.A."/>
            <person name="De S."/>
            <person name="Delany M.E."/>
            <person name="Dodgson J.B."/>
            <person name="Dong J.J."/>
            <person name="Evans C."/>
            <person name="Frederickson K.M."/>
            <person name="Flicek P."/>
            <person name="Florea L."/>
            <person name="Folkerts O."/>
            <person name="Groenen M.A."/>
            <person name="Harkins T.T."/>
            <person name="Herrero J."/>
            <person name="Hoffmann S."/>
            <person name="Megens H.J."/>
            <person name="Jiang A."/>
            <person name="de Jong P."/>
            <person name="Kaiser P."/>
            <person name="Kim H."/>
            <person name="Kim K.W."/>
            <person name="Kim S."/>
            <person name="Langenberger D."/>
            <person name="Lee M.K."/>
            <person name="Lee T."/>
            <person name="Mane S."/>
            <person name="Marcais G."/>
            <person name="Marz M."/>
            <person name="McElroy A.P."/>
            <person name="Modise T."/>
            <person name="Nefedov M."/>
            <person name="Notredame C."/>
            <person name="Paton I.R."/>
            <person name="Payne W.S."/>
            <person name="Pertea G."/>
            <person name="Prickett D."/>
            <person name="Puiu D."/>
            <person name="Qioa D."/>
            <person name="Raineri E."/>
            <person name="Ruffier M."/>
            <person name="Salzberg S.L."/>
            <person name="Schatz M.C."/>
            <person name="Scheuring C."/>
            <person name="Schmidt C.J."/>
            <person name="Schroeder S."/>
            <person name="Searle S.M."/>
            <person name="Smith E.J."/>
            <person name="Smith J."/>
            <person name="Sonstegard T.S."/>
            <person name="Stadler P.F."/>
            <person name="Tafer H."/>
            <person name="Tu Z.J."/>
            <person name="Van Tassell C.P."/>
            <person name="Vilella A.J."/>
            <person name="Williams K.P."/>
            <person name="Yorke J.A."/>
            <person name="Zhang L."/>
            <person name="Zhang H.B."/>
            <person name="Zhang X."/>
            <person name="Zhang Y."/>
            <person name="Reed K.M."/>
        </authorList>
    </citation>
    <scope>NUCLEOTIDE SEQUENCE [LARGE SCALE GENOMIC DNA]</scope>
</reference>
<comment type="subcellular location">
    <subcellularLocation>
        <location evidence="2">Endomembrane system</location>
    </subcellularLocation>
    <subcellularLocation>
        <location evidence="1">Membrane</location>
        <topology evidence="1">Single-pass membrane protein</topology>
    </subcellularLocation>
</comment>
<dbReference type="InterPro" id="IPR036055">
    <property type="entry name" value="LDL_receptor-like_sf"/>
</dbReference>
<dbReference type="CDD" id="cd00112">
    <property type="entry name" value="LDLa"/>
    <property type="match status" value="2"/>
</dbReference>
<evidence type="ECO:0000256" key="1">
    <source>
        <dbReference type="ARBA" id="ARBA00004167"/>
    </source>
</evidence>
<evidence type="ECO:0000256" key="3">
    <source>
        <dbReference type="ARBA" id="ARBA00022692"/>
    </source>
</evidence>
<keyword evidence="5" id="KW-1133">Transmembrane helix</keyword>
<gene>
    <name evidence="9" type="primary">LOC100550280</name>
</gene>
<dbReference type="InterPro" id="IPR050685">
    <property type="entry name" value="LDLR"/>
</dbReference>
<evidence type="ECO:0000256" key="2">
    <source>
        <dbReference type="ARBA" id="ARBA00004308"/>
    </source>
</evidence>
<dbReference type="InterPro" id="IPR023415">
    <property type="entry name" value="LDLR_class-A_CS"/>
</dbReference>
<evidence type="ECO:0000256" key="8">
    <source>
        <dbReference type="PROSITE-ProRule" id="PRU00124"/>
    </source>
</evidence>
<dbReference type="Pfam" id="PF00057">
    <property type="entry name" value="Ldl_recept_a"/>
    <property type="match status" value="2"/>
</dbReference>
<dbReference type="InterPro" id="IPR002172">
    <property type="entry name" value="LDrepeatLR_classA_rpt"/>
</dbReference>
<dbReference type="GeneTree" id="ENSGT00940000162544"/>
<dbReference type="PROSITE" id="PS50068">
    <property type="entry name" value="LDLRA_2"/>
    <property type="match status" value="2"/>
</dbReference>
<dbReference type="PRINTS" id="PR00261">
    <property type="entry name" value="LDLRECEPTOR"/>
</dbReference>
<sequence length="213" mass="21702">GATYVHPTTPALAVPPTPLLGPSSPHPPTVFSHLSCPRTHMPCRDGTECVAQDYVCDGEKDCADGSDEDGCAQLCDAPGRRQPLVGGHAPGFLAFHCASSTMCVGANERCDGVPQCPDASDEMGCWSPTQDLLGMPPCVPGGLVVPLIPCSCRTVPWRSSSAVSGSGAAHVAMSASLMPGGATERETAVTAATRLAVSSTCMSPLCPTYGSSA</sequence>
<proteinExistence type="predicted"/>
<dbReference type="GO" id="GO:0016192">
    <property type="term" value="P:vesicle-mediated transport"/>
    <property type="evidence" value="ECO:0007669"/>
    <property type="project" value="UniProtKB-ARBA"/>
</dbReference>
<dbReference type="SMART" id="SM00192">
    <property type="entry name" value="LDLa"/>
    <property type="match status" value="2"/>
</dbReference>
<dbReference type="PANTHER" id="PTHR24270">
    <property type="entry name" value="LOW-DENSITY LIPOPROTEIN RECEPTOR-RELATED"/>
    <property type="match status" value="1"/>
</dbReference>
<keyword evidence="3" id="KW-0812">Transmembrane</keyword>
<keyword evidence="10" id="KW-1185">Reference proteome</keyword>
<keyword evidence="6" id="KW-0472">Membrane</keyword>
<protein>
    <submittedName>
        <fullName evidence="9">Uncharacterized protein</fullName>
    </submittedName>
</protein>
<evidence type="ECO:0000256" key="7">
    <source>
        <dbReference type="ARBA" id="ARBA00023157"/>
    </source>
</evidence>
<dbReference type="SUPFAM" id="SSF57424">
    <property type="entry name" value="LDL receptor-like module"/>
    <property type="match status" value="2"/>
</dbReference>
<organism evidence="9 10">
    <name type="scientific">Meleagris gallopavo</name>
    <name type="common">Wild turkey</name>
    <dbReference type="NCBI Taxonomy" id="9103"/>
    <lineage>
        <taxon>Eukaryota</taxon>
        <taxon>Metazoa</taxon>
        <taxon>Chordata</taxon>
        <taxon>Craniata</taxon>
        <taxon>Vertebrata</taxon>
        <taxon>Euteleostomi</taxon>
        <taxon>Archelosauria</taxon>
        <taxon>Archosauria</taxon>
        <taxon>Dinosauria</taxon>
        <taxon>Saurischia</taxon>
        <taxon>Theropoda</taxon>
        <taxon>Coelurosauria</taxon>
        <taxon>Aves</taxon>
        <taxon>Neognathae</taxon>
        <taxon>Galloanserae</taxon>
        <taxon>Galliformes</taxon>
        <taxon>Phasianidae</taxon>
        <taxon>Meleagridinae</taxon>
        <taxon>Meleagris</taxon>
    </lineage>
</organism>
<dbReference type="GO" id="GO:0005886">
    <property type="term" value="C:plasma membrane"/>
    <property type="evidence" value="ECO:0007669"/>
    <property type="project" value="TreeGrafter"/>
</dbReference>
<name>A0A803YGV5_MELGA</name>
<evidence type="ECO:0000313" key="9">
    <source>
        <dbReference type="Ensembl" id="ENSMGAP00000031002.1"/>
    </source>
</evidence>
<dbReference type="Gene3D" id="4.10.400.10">
    <property type="entry name" value="Low-density Lipoprotein Receptor"/>
    <property type="match status" value="2"/>
</dbReference>